<evidence type="ECO:0000313" key="2">
    <source>
        <dbReference type="Proteomes" id="UP000252519"/>
    </source>
</evidence>
<dbReference type="EMBL" id="JOJR01000040">
    <property type="protein sequence ID" value="RCN48945.1"/>
    <property type="molecule type" value="Genomic_DNA"/>
</dbReference>
<keyword evidence="2" id="KW-1185">Reference proteome</keyword>
<dbReference type="AlphaFoldDB" id="A0A368H110"/>
<dbReference type="Proteomes" id="UP000252519">
    <property type="component" value="Unassembled WGS sequence"/>
</dbReference>
<protein>
    <submittedName>
        <fullName evidence="1">Uncharacterized protein</fullName>
    </submittedName>
</protein>
<accession>A0A368H110</accession>
<proteinExistence type="predicted"/>
<sequence>MNWTADSTRSRTETEIDCTEALRIRIGSFRSTAPTVFLEYPSIKAHHLLVQQKSVRSLEIILCTKRMRQNCQLHKVEVLTS</sequence>
<comment type="caution">
    <text evidence="1">The sequence shown here is derived from an EMBL/GenBank/DDBJ whole genome shotgun (WGS) entry which is preliminary data.</text>
</comment>
<reference evidence="1 2" key="1">
    <citation type="submission" date="2014-10" db="EMBL/GenBank/DDBJ databases">
        <title>Draft genome of the hookworm Ancylostoma caninum.</title>
        <authorList>
            <person name="Mitreva M."/>
        </authorList>
    </citation>
    <scope>NUCLEOTIDE SEQUENCE [LARGE SCALE GENOMIC DNA]</scope>
    <source>
        <strain evidence="1 2">Baltimore</strain>
    </source>
</reference>
<name>A0A368H110_ANCCA</name>
<evidence type="ECO:0000313" key="1">
    <source>
        <dbReference type="EMBL" id="RCN48945.1"/>
    </source>
</evidence>
<gene>
    <name evidence="1" type="ORF">ANCCAN_04927</name>
</gene>
<organism evidence="1 2">
    <name type="scientific">Ancylostoma caninum</name>
    <name type="common">Dog hookworm</name>
    <dbReference type="NCBI Taxonomy" id="29170"/>
    <lineage>
        <taxon>Eukaryota</taxon>
        <taxon>Metazoa</taxon>
        <taxon>Ecdysozoa</taxon>
        <taxon>Nematoda</taxon>
        <taxon>Chromadorea</taxon>
        <taxon>Rhabditida</taxon>
        <taxon>Rhabditina</taxon>
        <taxon>Rhabditomorpha</taxon>
        <taxon>Strongyloidea</taxon>
        <taxon>Ancylostomatidae</taxon>
        <taxon>Ancylostomatinae</taxon>
        <taxon>Ancylostoma</taxon>
    </lineage>
</organism>